<dbReference type="AlphaFoldDB" id="A0A1S1NZ20"/>
<gene>
    <name evidence="2" type="ORF">FY550_06910</name>
</gene>
<dbReference type="KEGG" id="kuy:FY550_06910"/>
<protein>
    <submittedName>
        <fullName evidence="2">Phage tail protein</fullName>
    </submittedName>
</protein>
<dbReference type="RefSeq" id="WP_070977162.1">
    <property type="nucleotide sequence ID" value="NZ_CP043420.1"/>
</dbReference>
<proteinExistence type="predicted"/>
<dbReference type="Pfam" id="PF16459">
    <property type="entry name" value="Phage_TAC_13"/>
    <property type="match status" value="1"/>
</dbReference>
<name>A0A1S1NZ20_9GAMM</name>
<sequence>MKLTIDNLRDAGAFTGAPVEKEISWKQGDEEYGATVHVRPLSYQTAMTDITSVRAGGDVAAARIAYCICDEQGEPVFKAADITGDADPERGPLNHNLTMELLRVISEVSGLGKVRTPSTSVSSTSSGTNSSSTGSAGARSRKRSKA</sequence>
<dbReference type="OrthoDB" id="6169491at2"/>
<feature type="region of interest" description="Disordered" evidence="1">
    <location>
        <begin position="111"/>
        <end position="146"/>
    </location>
</feature>
<dbReference type="EMBL" id="CP043420">
    <property type="protein sequence ID" value="QEL10884.1"/>
    <property type="molecule type" value="Genomic_DNA"/>
</dbReference>
<reference evidence="2 3" key="1">
    <citation type="submission" date="2019-08" db="EMBL/GenBank/DDBJ databases">
        <title>Complete genome sequence of Kushneria sp. YCWA18, a halophilic phosphate-solubilizing bacterium isolated from Daqiao saltern in China.</title>
        <authorList>
            <person name="Du G.-X."/>
            <person name="Qu L.-Y."/>
        </authorList>
    </citation>
    <scope>NUCLEOTIDE SEQUENCE [LARGE SCALE GENOMIC DNA]</scope>
    <source>
        <strain evidence="2 3">YCWA18</strain>
    </source>
</reference>
<keyword evidence="3" id="KW-1185">Reference proteome</keyword>
<organism evidence="2 3">
    <name type="scientific">Kushneria phosphatilytica</name>
    <dbReference type="NCBI Taxonomy" id="657387"/>
    <lineage>
        <taxon>Bacteria</taxon>
        <taxon>Pseudomonadati</taxon>
        <taxon>Pseudomonadota</taxon>
        <taxon>Gammaproteobacteria</taxon>
        <taxon>Oceanospirillales</taxon>
        <taxon>Halomonadaceae</taxon>
        <taxon>Kushneria</taxon>
    </lineage>
</organism>
<evidence type="ECO:0000313" key="3">
    <source>
        <dbReference type="Proteomes" id="UP000322553"/>
    </source>
</evidence>
<evidence type="ECO:0000313" key="2">
    <source>
        <dbReference type="EMBL" id="QEL10884.1"/>
    </source>
</evidence>
<dbReference type="STRING" id="657387.BH688_03145"/>
<accession>A0A1S1NZ20</accession>
<dbReference type="InterPro" id="IPR024410">
    <property type="entry name" value="Phage_TAC_12"/>
</dbReference>
<evidence type="ECO:0000256" key="1">
    <source>
        <dbReference type="SAM" id="MobiDB-lite"/>
    </source>
</evidence>
<dbReference type="Proteomes" id="UP000322553">
    <property type="component" value="Chromosome"/>
</dbReference>
<feature type="compositionally biased region" description="Low complexity" evidence="1">
    <location>
        <begin position="118"/>
        <end position="138"/>
    </location>
</feature>